<name>L7T4B6_BPDPK</name>
<dbReference type="Proteomes" id="UP000002098">
    <property type="component" value="Segment"/>
</dbReference>
<evidence type="ECO:0000313" key="1">
    <source>
        <dbReference type="EMBL" id="AGC26352.1"/>
    </source>
</evidence>
<dbReference type="GeneID" id="40340251"/>
<keyword evidence="2" id="KW-1185">Reference proteome</keyword>
<sequence length="122" mass="14196">MYSIYSTTYFTLLHIGVGVLRWGINMSSNKLSAQLNRHHNTRIVNYYVSLAASRYNDTNPSAKAKGKWRKHNPFNCGRSRCMLCGNPRKHWNRITLNELKINISLKEQLNDLYVDYTTLAED</sequence>
<dbReference type="RefSeq" id="YP_009639933.1">
    <property type="nucleotide sequence ID" value="NC_004629.1"/>
</dbReference>
<accession>L7T4B6</accession>
<dbReference type="EMBL" id="AF399011">
    <property type="protein sequence ID" value="AGC26352.1"/>
    <property type="molecule type" value="Genomic_DNA"/>
</dbReference>
<proteinExistence type="predicted"/>
<organism evidence="1 2">
    <name type="scientific">Pseudomonas phage phiKZ</name>
    <dbReference type="NCBI Taxonomy" id="2905945"/>
    <lineage>
        <taxon>Viruses</taxon>
        <taxon>Duplodnaviria</taxon>
        <taxon>Heunggongvirae</taxon>
        <taxon>Uroviricota</taxon>
        <taxon>Caudoviricetes</taxon>
        <taxon>Chimalliviridae</taxon>
        <taxon>Phikzvirus</taxon>
        <taxon>Phikzvirus phiKZ</taxon>
    </lineage>
</organism>
<protein>
    <submittedName>
        <fullName evidence="1">PHIKZ238.1</fullName>
    </submittedName>
</protein>
<evidence type="ECO:0000313" key="2">
    <source>
        <dbReference type="Proteomes" id="UP000002098"/>
    </source>
</evidence>
<organismHost>
    <name type="scientific">Pseudomonas aeruginosa</name>
    <dbReference type="NCBI Taxonomy" id="287"/>
</organismHost>
<reference evidence="1 2" key="1">
    <citation type="journal article" date="2002" name="J. Mol. Biol.">
        <title>The genome of bacteriophage phiKZ of Pseudomonas aeruginosa.</title>
        <authorList>
            <person name="Mesyanzhinov V.V."/>
            <person name="Robben J."/>
            <person name="Grymonprez B."/>
            <person name="Kostyuchenko V.A."/>
            <person name="Bourkaltseva M.V."/>
            <person name="Sykilinda N.N."/>
            <person name="Krylov V.N."/>
            <person name="Volckaert G."/>
        </authorList>
    </citation>
    <scope>NUCLEOTIDE SEQUENCE</scope>
</reference>
<dbReference type="KEGG" id="vg:40340251"/>